<evidence type="ECO:0000313" key="15">
    <source>
        <dbReference type="EMBL" id="CAD5244780.1"/>
    </source>
</evidence>
<reference evidence="15 16" key="1">
    <citation type="submission" date="2020-09" db="EMBL/GenBank/DDBJ databases">
        <authorList>
            <person name="Courtine D."/>
        </authorList>
    </citation>
    <scope>NUCLEOTIDE SEQUENCE [LARGE SCALE GENOMIC DNA]</scope>
    <source>
        <strain evidence="15 16">IRI35c</strain>
    </source>
</reference>
<keyword evidence="7 14" id="KW-0963">Cytoplasm</keyword>
<evidence type="ECO:0000256" key="12">
    <source>
        <dbReference type="ARBA" id="ARBA00029826"/>
    </source>
</evidence>
<protein>
    <recommendedName>
        <fullName evidence="6 14">tRNA (cytidine(56)-2'-O)-methyltransferase</fullName>
        <ecNumber evidence="5 14">2.1.1.206</ecNumber>
    </recommendedName>
    <alternativeName>
        <fullName evidence="12 14">tRNA ribose 2'-O-methyltransferase aTrm56</fullName>
    </alternativeName>
</protein>
<dbReference type="PANTHER" id="PTHR42197:SF1">
    <property type="entry name" value="TRNA (CYTIDINE(56)-2'-O)-METHYLTRANSFERASE"/>
    <property type="match status" value="1"/>
</dbReference>
<dbReference type="AlphaFoldDB" id="A0A7G2DA31"/>
<dbReference type="PIRSF" id="PIRSF016123">
    <property type="entry name" value="UCP016123"/>
    <property type="match status" value="1"/>
</dbReference>
<evidence type="ECO:0000256" key="4">
    <source>
        <dbReference type="ARBA" id="ARBA00011738"/>
    </source>
</evidence>
<comment type="catalytic activity">
    <reaction evidence="13 14">
        <text>cytidine(56) in tRNA + S-adenosyl-L-methionine = 2'-O-methylcytidine(56) in tRNA + S-adenosyl-L-homocysteine + H(+)</text>
        <dbReference type="Rhea" id="RHEA:42968"/>
        <dbReference type="Rhea" id="RHEA-COMP:10308"/>
        <dbReference type="Rhea" id="RHEA-COMP:10309"/>
        <dbReference type="ChEBI" id="CHEBI:15378"/>
        <dbReference type="ChEBI" id="CHEBI:57856"/>
        <dbReference type="ChEBI" id="CHEBI:59789"/>
        <dbReference type="ChEBI" id="CHEBI:74495"/>
        <dbReference type="ChEBI" id="CHEBI:82748"/>
        <dbReference type="EC" id="2.1.1.206"/>
    </reaction>
</comment>
<proteinExistence type="inferred from homology"/>
<evidence type="ECO:0000256" key="8">
    <source>
        <dbReference type="ARBA" id="ARBA00022603"/>
    </source>
</evidence>
<dbReference type="GO" id="GO:0002128">
    <property type="term" value="P:tRNA nucleoside ribose methylation"/>
    <property type="evidence" value="ECO:0007669"/>
    <property type="project" value="UniProtKB-UniRule"/>
</dbReference>
<dbReference type="RefSeq" id="WP_188202454.1">
    <property type="nucleotide sequence ID" value="NZ_LR881183.1"/>
</dbReference>
<evidence type="ECO:0000256" key="6">
    <source>
        <dbReference type="ARBA" id="ARBA00013709"/>
    </source>
</evidence>
<name>A0A7G2DA31_9EURY</name>
<organism evidence="15 16">
    <name type="scientific">Thermococcus camini</name>
    <dbReference type="NCBI Taxonomy" id="2016373"/>
    <lineage>
        <taxon>Archaea</taxon>
        <taxon>Methanobacteriati</taxon>
        <taxon>Methanobacteriota</taxon>
        <taxon>Thermococci</taxon>
        <taxon>Thermococcales</taxon>
        <taxon>Thermococcaceae</taxon>
        <taxon>Thermococcus</taxon>
    </lineage>
</organism>
<dbReference type="NCBIfam" id="NF003048">
    <property type="entry name" value="PRK03958.1"/>
    <property type="match status" value="1"/>
</dbReference>
<dbReference type="GeneID" id="58919368"/>
<feature type="binding site" evidence="14">
    <location>
        <begin position="112"/>
        <end position="116"/>
    </location>
    <ligand>
        <name>S-adenosyl-L-methionine</name>
        <dbReference type="ChEBI" id="CHEBI:59789"/>
    </ligand>
</feature>
<dbReference type="Proteomes" id="UP000516304">
    <property type="component" value="Chromosome TIRI35C"/>
</dbReference>
<gene>
    <name evidence="15" type="ORF">TIRI35C_1626</name>
</gene>
<evidence type="ECO:0000256" key="9">
    <source>
        <dbReference type="ARBA" id="ARBA00022679"/>
    </source>
</evidence>
<feature type="binding site" evidence="14">
    <location>
        <position position="83"/>
    </location>
    <ligand>
        <name>S-adenosyl-L-methionine</name>
        <dbReference type="ChEBI" id="CHEBI:59789"/>
    </ligand>
</feature>
<evidence type="ECO:0000256" key="10">
    <source>
        <dbReference type="ARBA" id="ARBA00022691"/>
    </source>
</evidence>
<evidence type="ECO:0000256" key="2">
    <source>
        <dbReference type="ARBA" id="ARBA00004496"/>
    </source>
</evidence>
<dbReference type="Gene3D" id="3.40.1280.10">
    <property type="match status" value="1"/>
</dbReference>
<dbReference type="EC" id="2.1.1.206" evidence="5 14"/>
<dbReference type="CDD" id="cd18083">
    <property type="entry name" value="aTrm56-like"/>
    <property type="match status" value="1"/>
</dbReference>
<keyword evidence="11 14" id="KW-0819">tRNA processing</keyword>
<dbReference type="PANTHER" id="PTHR42197">
    <property type="entry name" value="TRNA (CYTIDINE(56)-2'-O)-METHYLTRANSFERASE"/>
    <property type="match status" value="1"/>
</dbReference>
<accession>A0A7G2DA31</accession>
<evidence type="ECO:0000256" key="14">
    <source>
        <dbReference type="HAMAP-Rule" id="MF_00077"/>
    </source>
</evidence>
<comment type="function">
    <text evidence="1 14">Specifically catalyzes the AdoMet-dependent 2'-O-ribose methylation of cytidine at position 56 in tRNAs.</text>
</comment>
<evidence type="ECO:0000256" key="11">
    <source>
        <dbReference type="ARBA" id="ARBA00022694"/>
    </source>
</evidence>
<keyword evidence="9 14" id="KW-0808">Transferase</keyword>
<comment type="subcellular location">
    <subcellularLocation>
        <location evidence="2 14">Cytoplasm</location>
    </subcellularLocation>
</comment>
<comment type="similarity">
    <text evidence="3 14">Belongs to the aTrm56 family.</text>
</comment>
<comment type="subunit">
    <text evidence="4 14">Homodimer.</text>
</comment>
<dbReference type="InterPro" id="IPR029026">
    <property type="entry name" value="tRNA_m1G_MTases_N"/>
</dbReference>
<dbReference type="KEGG" id="tcq:TIRI35C_1626"/>
<dbReference type="InterPro" id="IPR002845">
    <property type="entry name" value="tRNA_mtfrase_aTrm56"/>
</dbReference>
<dbReference type="HAMAP" id="MF_00077">
    <property type="entry name" value="tRNA_methyltr_aTrm56"/>
    <property type="match status" value="1"/>
</dbReference>
<evidence type="ECO:0000256" key="13">
    <source>
        <dbReference type="ARBA" id="ARBA00047792"/>
    </source>
</evidence>
<evidence type="ECO:0000256" key="1">
    <source>
        <dbReference type="ARBA" id="ARBA00003959"/>
    </source>
</evidence>
<feature type="binding site" evidence="14">
    <location>
        <begin position="130"/>
        <end position="137"/>
    </location>
    <ligand>
        <name>S-adenosyl-L-methionine</name>
        <dbReference type="ChEBI" id="CHEBI:59789"/>
    </ligand>
</feature>
<evidence type="ECO:0000256" key="5">
    <source>
        <dbReference type="ARBA" id="ARBA00012624"/>
    </source>
</evidence>
<dbReference type="GO" id="GO:0005737">
    <property type="term" value="C:cytoplasm"/>
    <property type="evidence" value="ECO:0007669"/>
    <property type="project" value="UniProtKB-SubCell"/>
</dbReference>
<dbReference type="Pfam" id="PF01994">
    <property type="entry name" value="Trm56"/>
    <property type="match status" value="1"/>
</dbReference>
<keyword evidence="8 14" id="KW-0489">Methyltransferase</keyword>
<sequence>MITVLRLGHRPERDKRITTHVALTARAFGADRIIIAAEVDEHVRDSVEDVVRRWGGPFEIAFDPGWRKFMREWKERGGTIVHLTMYGIHIDDVIPRIREELEEGRDMLVVVGAEKVPREVYEMADYNVAVGNQPHSEVAALAVFLDRLLEGGGLRKEFQNARLKIIPQEKGKKVIEPE</sequence>
<dbReference type="GO" id="GO:0106059">
    <property type="term" value="F:tRNA (cytidine(56)-2'-O)-methyltransferase activity"/>
    <property type="evidence" value="ECO:0007669"/>
    <property type="project" value="UniProtKB-EC"/>
</dbReference>
<keyword evidence="16" id="KW-1185">Reference proteome</keyword>
<evidence type="ECO:0000313" key="16">
    <source>
        <dbReference type="Proteomes" id="UP000516304"/>
    </source>
</evidence>
<dbReference type="SUPFAM" id="SSF75217">
    <property type="entry name" value="alpha/beta knot"/>
    <property type="match status" value="1"/>
</dbReference>
<evidence type="ECO:0000256" key="3">
    <source>
        <dbReference type="ARBA" id="ARBA00010324"/>
    </source>
</evidence>
<dbReference type="EMBL" id="LR881183">
    <property type="protein sequence ID" value="CAD5244780.1"/>
    <property type="molecule type" value="Genomic_DNA"/>
</dbReference>
<keyword evidence="10 14" id="KW-0949">S-adenosyl-L-methionine</keyword>
<evidence type="ECO:0000256" key="7">
    <source>
        <dbReference type="ARBA" id="ARBA00022490"/>
    </source>
</evidence>
<dbReference type="InterPro" id="IPR029028">
    <property type="entry name" value="Alpha/beta_knot_MTases"/>
</dbReference>